<dbReference type="AlphaFoldDB" id="A0A1X0INF7"/>
<keyword evidence="1" id="KW-0812">Transmembrane</keyword>
<evidence type="ECO:0000313" key="3">
    <source>
        <dbReference type="Proteomes" id="UP000192534"/>
    </source>
</evidence>
<name>A0A1X0INF7_MYCRH</name>
<gene>
    <name evidence="2" type="ORF">BST42_21410</name>
</gene>
<keyword evidence="1" id="KW-0472">Membrane</keyword>
<accession>A0A1X0INF7</accession>
<feature type="transmembrane region" description="Helical" evidence="1">
    <location>
        <begin position="12"/>
        <end position="29"/>
    </location>
</feature>
<reference evidence="2 3" key="1">
    <citation type="submission" date="2016-12" db="EMBL/GenBank/DDBJ databases">
        <title>The new phylogeny of genus Mycobacterium.</title>
        <authorList>
            <person name="Tortoli E."/>
            <person name="Trovato A."/>
            <person name="Cirillo D.M."/>
        </authorList>
    </citation>
    <scope>NUCLEOTIDE SEQUENCE [LARGE SCALE GENOMIC DNA]</scope>
    <source>
        <strain evidence="2 3">DSM 44223</strain>
    </source>
</reference>
<dbReference type="RefSeq" id="WP_083121333.1">
    <property type="nucleotide sequence ID" value="NZ_JACKUO010000026.1"/>
</dbReference>
<dbReference type="EMBL" id="MVIH01000012">
    <property type="protein sequence ID" value="ORB49885.1"/>
    <property type="molecule type" value="Genomic_DNA"/>
</dbReference>
<proteinExistence type="predicted"/>
<feature type="transmembrane region" description="Helical" evidence="1">
    <location>
        <begin position="35"/>
        <end position="55"/>
    </location>
</feature>
<organism evidence="2 3">
    <name type="scientific">Mycolicibacterium rhodesiae</name>
    <name type="common">Mycobacterium rhodesiae</name>
    <dbReference type="NCBI Taxonomy" id="36814"/>
    <lineage>
        <taxon>Bacteria</taxon>
        <taxon>Bacillati</taxon>
        <taxon>Actinomycetota</taxon>
        <taxon>Actinomycetes</taxon>
        <taxon>Mycobacteriales</taxon>
        <taxon>Mycobacteriaceae</taxon>
        <taxon>Mycolicibacterium</taxon>
    </lineage>
</organism>
<dbReference type="Proteomes" id="UP000192534">
    <property type="component" value="Unassembled WGS sequence"/>
</dbReference>
<protein>
    <submittedName>
        <fullName evidence="2">Uncharacterized protein</fullName>
    </submittedName>
</protein>
<dbReference type="OrthoDB" id="4641330at2"/>
<evidence type="ECO:0000313" key="2">
    <source>
        <dbReference type="EMBL" id="ORB49885.1"/>
    </source>
</evidence>
<comment type="caution">
    <text evidence="2">The sequence shown here is derived from an EMBL/GenBank/DDBJ whole genome shotgun (WGS) entry which is preliminary data.</text>
</comment>
<keyword evidence="1" id="KW-1133">Transmembrane helix</keyword>
<keyword evidence="3" id="KW-1185">Reference proteome</keyword>
<evidence type="ECO:0000256" key="1">
    <source>
        <dbReference type="SAM" id="Phobius"/>
    </source>
</evidence>
<sequence length="61" mass="6724">MAREQSTHSRTSRLYVPLIIGLILGVTLATATEHWWWSTVGVLAGAAVGGIVELIHRKSRR</sequence>